<evidence type="ECO:0000256" key="2">
    <source>
        <dbReference type="SAM" id="Coils"/>
    </source>
</evidence>
<feature type="domain" description="GGDEF" evidence="4">
    <location>
        <begin position="205"/>
        <end position="341"/>
    </location>
</feature>
<reference evidence="5 6" key="1">
    <citation type="submission" date="2019-01" db="EMBL/GenBank/DDBJ databases">
        <authorList>
            <person name="Brito A."/>
        </authorList>
    </citation>
    <scope>NUCLEOTIDE SEQUENCE [LARGE SCALE GENOMIC DNA]</scope>
    <source>
        <strain evidence="5">1</strain>
    </source>
</reference>
<keyword evidence="1" id="KW-0597">Phosphoprotein</keyword>
<dbReference type="CDD" id="cd01949">
    <property type="entry name" value="GGDEF"/>
    <property type="match status" value="1"/>
</dbReference>
<dbReference type="SMART" id="SM00448">
    <property type="entry name" value="REC"/>
    <property type="match status" value="1"/>
</dbReference>
<dbReference type="PROSITE" id="PS50110">
    <property type="entry name" value="RESPONSE_REGULATORY"/>
    <property type="match status" value="1"/>
</dbReference>
<evidence type="ECO:0000259" key="4">
    <source>
        <dbReference type="PROSITE" id="PS50887"/>
    </source>
</evidence>
<dbReference type="EMBL" id="CAACVJ010000168">
    <property type="protein sequence ID" value="VEP14227.1"/>
    <property type="molecule type" value="Genomic_DNA"/>
</dbReference>
<name>A0A563VS62_9CYAN</name>
<dbReference type="SUPFAM" id="SSF52172">
    <property type="entry name" value="CheY-like"/>
    <property type="match status" value="1"/>
</dbReference>
<evidence type="ECO:0000313" key="6">
    <source>
        <dbReference type="Proteomes" id="UP000320055"/>
    </source>
</evidence>
<dbReference type="InterPro" id="IPR001789">
    <property type="entry name" value="Sig_transdc_resp-reg_receiver"/>
</dbReference>
<accession>A0A563VS62</accession>
<keyword evidence="2" id="KW-0175">Coiled coil</keyword>
<dbReference type="Gene3D" id="3.40.50.2300">
    <property type="match status" value="1"/>
</dbReference>
<dbReference type="GO" id="GO:0052621">
    <property type="term" value="F:diguanylate cyclase activity"/>
    <property type="evidence" value="ECO:0007669"/>
    <property type="project" value="TreeGrafter"/>
</dbReference>
<dbReference type="GO" id="GO:0005886">
    <property type="term" value="C:plasma membrane"/>
    <property type="evidence" value="ECO:0007669"/>
    <property type="project" value="TreeGrafter"/>
</dbReference>
<keyword evidence="6" id="KW-1185">Reference proteome</keyword>
<dbReference type="Proteomes" id="UP000320055">
    <property type="component" value="Unassembled WGS sequence"/>
</dbReference>
<dbReference type="PANTHER" id="PTHR45138:SF9">
    <property type="entry name" value="DIGUANYLATE CYCLASE DGCM-RELATED"/>
    <property type="match status" value="1"/>
</dbReference>
<dbReference type="PROSITE" id="PS50887">
    <property type="entry name" value="GGDEF"/>
    <property type="match status" value="1"/>
</dbReference>
<dbReference type="Gene3D" id="3.30.70.270">
    <property type="match status" value="1"/>
</dbReference>
<evidence type="ECO:0000313" key="5">
    <source>
        <dbReference type="EMBL" id="VEP14227.1"/>
    </source>
</evidence>
<dbReference type="SMART" id="SM00267">
    <property type="entry name" value="GGDEF"/>
    <property type="match status" value="1"/>
</dbReference>
<feature type="domain" description="Response regulatory" evidence="3">
    <location>
        <begin position="11"/>
        <end position="127"/>
    </location>
</feature>
<dbReference type="NCBIfam" id="TIGR00254">
    <property type="entry name" value="GGDEF"/>
    <property type="match status" value="1"/>
</dbReference>
<dbReference type="SUPFAM" id="SSF55073">
    <property type="entry name" value="Nucleotide cyclase"/>
    <property type="match status" value="1"/>
</dbReference>
<dbReference type="GO" id="GO:0000160">
    <property type="term" value="P:phosphorelay signal transduction system"/>
    <property type="evidence" value="ECO:0007669"/>
    <property type="project" value="InterPro"/>
</dbReference>
<sequence length="341" mass="39009">MNEQTTVYKADILIVDDKPANLRLLATMLSDRRYEVRTAISGQLCIRAALTIVPDLILLDINMPEMNGYQVCQHLRKNAQTHDVPIIFLSALSEPLDKVQAFHSGGNDYITKPFQLEEVCIRIENQLKITTLQKQLTAQKQELEFQNKRLEKEIKYRHEAENKLLQINQQLQILANSDSLTQLANRHAFDRFLQQEWRRMTRERLPIGIILCDVDHFKLYNDRFGHPAGDKCLQQVAKAIAEVVKRPADLVARYGGEEFAVILPNTHTQGVLAVAEMIRQQVENLQIQHPQSSVSNCVTLSLGVACIIPDQHSRPEQLIQISDRALYQAKQKGRNQSVIYN</sequence>
<organism evidence="5 6">
    <name type="scientific">Hyella patelloides LEGE 07179</name>
    <dbReference type="NCBI Taxonomy" id="945734"/>
    <lineage>
        <taxon>Bacteria</taxon>
        <taxon>Bacillati</taxon>
        <taxon>Cyanobacteriota</taxon>
        <taxon>Cyanophyceae</taxon>
        <taxon>Pleurocapsales</taxon>
        <taxon>Hyellaceae</taxon>
        <taxon>Hyella</taxon>
    </lineage>
</organism>
<dbReference type="InterPro" id="IPR050469">
    <property type="entry name" value="Diguanylate_Cyclase"/>
</dbReference>
<gene>
    <name evidence="5" type="ORF">H1P_250019</name>
</gene>
<dbReference type="RefSeq" id="WP_144864864.1">
    <property type="nucleotide sequence ID" value="NZ_LR213785.1"/>
</dbReference>
<feature type="modified residue" description="4-aspartylphosphate" evidence="1">
    <location>
        <position position="60"/>
    </location>
</feature>
<dbReference type="InterPro" id="IPR043128">
    <property type="entry name" value="Rev_trsase/Diguanyl_cyclase"/>
</dbReference>
<dbReference type="InterPro" id="IPR011006">
    <property type="entry name" value="CheY-like_superfamily"/>
</dbReference>
<dbReference type="GO" id="GO:0043709">
    <property type="term" value="P:cell adhesion involved in single-species biofilm formation"/>
    <property type="evidence" value="ECO:0007669"/>
    <property type="project" value="TreeGrafter"/>
</dbReference>
<dbReference type="Pfam" id="PF00072">
    <property type="entry name" value="Response_reg"/>
    <property type="match status" value="1"/>
</dbReference>
<proteinExistence type="predicted"/>
<evidence type="ECO:0000259" key="3">
    <source>
        <dbReference type="PROSITE" id="PS50110"/>
    </source>
</evidence>
<protein>
    <submittedName>
        <fullName evidence="5">Diguanylate cyclase response regulator</fullName>
    </submittedName>
</protein>
<feature type="coiled-coil region" evidence="2">
    <location>
        <begin position="129"/>
        <end position="177"/>
    </location>
</feature>
<dbReference type="GO" id="GO:1902201">
    <property type="term" value="P:negative regulation of bacterial-type flagellum-dependent cell motility"/>
    <property type="evidence" value="ECO:0007669"/>
    <property type="project" value="TreeGrafter"/>
</dbReference>
<dbReference type="InterPro" id="IPR029787">
    <property type="entry name" value="Nucleotide_cyclase"/>
</dbReference>
<dbReference type="CDD" id="cd19920">
    <property type="entry name" value="REC_PA4781-like"/>
    <property type="match status" value="1"/>
</dbReference>
<dbReference type="Pfam" id="PF00990">
    <property type="entry name" value="GGDEF"/>
    <property type="match status" value="1"/>
</dbReference>
<dbReference type="InterPro" id="IPR000160">
    <property type="entry name" value="GGDEF_dom"/>
</dbReference>
<evidence type="ECO:0000256" key="1">
    <source>
        <dbReference type="PROSITE-ProRule" id="PRU00169"/>
    </source>
</evidence>
<dbReference type="PANTHER" id="PTHR45138">
    <property type="entry name" value="REGULATORY COMPONENTS OF SENSORY TRANSDUCTION SYSTEM"/>
    <property type="match status" value="1"/>
</dbReference>
<dbReference type="FunFam" id="3.30.70.270:FF:000001">
    <property type="entry name" value="Diguanylate cyclase domain protein"/>
    <property type="match status" value="1"/>
</dbReference>
<dbReference type="AlphaFoldDB" id="A0A563VS62"/>
<dbReference type="OrthoDB" id="453368at2"/>